<proteinExistence type="predicted"/>
<dbReference type="EMBL" id="LAZR01056952">
    <property type="protein sequence ID" value="KKK73078.1"/>
    <property type="molecule type" value="Genomic_DNA"/>
</dbReference>
<gene>
    <name evidence="1" type="ORF">LCGC14_2897430</name>
</gene>
<reference evidence="1" key="1">
    <citation type="journal article" date="2015" name="Nature">
        <title>Complex archaea that bridge the gap between prokaryotes and eukaryotes.</title>
        <authorList>
            <person name="Spang A."/>
            <person name="Saw J.H."/>
            <person name="Jorgensen S.L."/>
            <person name="Zaremba-Niedzwiedzka K."/>
            <person name="Martijn J."/>
            <person name="Lind A.E."/>
            <person name="van Eijk R."/>
            <person name="Schleper C."/>
            <person name="Guy L."/>
            <person name="Ettema T.J."/>
        </authorList>
    </citation>
    <scope>NUCLEOTIDE SEQUENCE</scope>
</reference>
<accession>A0A0F8XVU1</accession>
<comment type="caution">
    <text evidence="1">The sequence shown here is derived from an EMBL/GenBank/DDBJ whole genome shotgun (WGS) entry which is preliminary data.</text>
</comment>
<protein>
    <submittedName>
        <fullName evidence="1">Uncharacterized protein</fullName>
    </submittedName>
</protein>
<evidence type="ECO:0000313" key="1">
    <source>
        <dbReference type="EMBL" id="KKK73078.1"/>
    </source>
</evidence>
<organism evidence="1">
    <name type="scientific">marine sediment metagenome</name>
    <dbReference type="NCBI Taxonomy" id="412755"/>
    <lineage>
        <taxon>unclassified sequences</taxon>
        <taxon>metagenomes</taxon>
        <taxon>ecological metagenomes</taxon>
    </lineage>
</organism>
<sequence>IGTRLIATLQVKEKTLTFHGTVIYHCGLQNEEKNIPPGMAIKFIEGSKEDFERLHELIKEQLTLGLKNINKDSFI</sequence>
<dbReference type="Gene3D" id="2.40.10.220">
    <property type="entry name" value="predicted glycosyltransferase like domains"/>
    <property type="match status" value="1"/>
</dbReference>
<feature type="non-terminal residue" evidence="1">
    <location>
        <position position="1"/>
    </location>
</feature>
<dbReference type="AlphaFoldDB" id="A0A0F8XVU1"/>
<name>A0A0F8XVU1_9ZZZZ</name>